<dbReference type="KEGG" id="ome:OLMES_5162"/>
<keyword evidence="2" id="KW-0449">Lipoprotein</keyword>
<accession>A0A1Y0IH24</accession>
<keyword evidence="1" id="KW-0732">Signal</keyword>
<organism evidence="2 3">
    <name type="scientific">Oleiphilus messinensis</name>
    <dbReference type="NCBI Taxonomy" id="141451"/>
    <lineage>
        <taxon>Bacteria</taxon>
        <taxon>Pseudomonadati</taxon>
        <taxon>Pseudomonadota</taxon>
        <taxon>Gammaproteobacteria</taxon>
        <taxon>Oceanospirillales</taxon>
        <taxon>Oleiphilaceae</taxon>
        <taxon>Oleiphilus</taxon>
    </lineage>
</organism>
<reference evidence="2 3" key="1">
    <citation type="submission" date="2017-05" db="EMBL/GenBank/DDBJ databases">
        <title>Genomic insights into alkan degradation activity of Oleiphilus messinensis.</title>
        <authorList>
            <person name="Kozyavkin S.A."/>
            <person name="Slesarev A.I."/>
            <person name="Golyshin P.N."/>
            <person name="Korzhenkov A."/>
            <person name="Golyshina O.N."/>
            <person name="Toshchakov S.V."/>
        </authorList>
    </citation>
    <scope>NUCLEOTIDE SEQUENCE [LARGE SCALE GENOMIC DNA]</scope>
    <source>
        <strain evidence="2 3">ME102</strain>
    </source>
</reference>
<protein>
    <submittedName>
        <fullName evidence="2">Curli production assembly/transport outer membrane lipoprotein CsgG</fullName>
    </submittedName>
</protein>
<name>A0A1Y0IH24_9GAMM</name>
<dbReference type="RefSeq" id="WP_157678596.1">
    <property type="nucleotide sequence ID" value="NZ_CP021425.1"/>
</dbReference>
<dbReference type="EMBL" id="CP021425">
    <property type="protein sequence ID" value="ARU59146.1"/>
    <property type="molecule type" value="Genomic_DNA"/>
</dbReference>
<dbReference type="Proteomes" id="UP000196027">
    <property type="component" value="Chromosome"/>
</dbReference>
<dbReference type="AlphaFoldDB" id="A0A1Y0IH24"/>
<evidence type="ECO:0000256" key="1">
    <source>
        <dbReference type="SAM" id="SignalP"/>
    </source>
</evidence>
<keyword evidence="3" id="KW-1185">Reference proteome</keyword>
<sequence>MLRLKWLTMLLLAISPFFVVAETIEREILVDGFGASFNVATQNALIESVKQANGVSIDSQKIYTKAIKEQSVVSADESTHDVSINNDSLYNIKESTQGTINSYEIVQADNTEVDQWHVQVKVVLVEYVTPGNSPHSLRKIAVLPVRTKFSEIRVVNKTFSNAEIVRQYNQKLVNELTQSRRFSVMDRDYMDEYIKERDLLLSPDSSQDEQMKIGEALGVDYLLIGTVTEFKAETQQKYSKTMGQTTNNSIMQFYADYRIMVMATRQVKWSDTVKVTLMQPEIEPYARSNDDQGLIDLILERAARKVVHSSLDNIYPLKVLKVAGESAIYLNQGGKMTSVGGHYEVFTPGDLITDPDTGLNIKIDGEKVAAIEVTKVQSKYSLAKLLSGSLASIEPGAIVRRVIPLTVKSSNIQEVMEPAW</sequence>
<dbReference type="GO" id="GO:0030288">
    <property type="term" value="C:outer membrane-bounded periplasmic space"/>
    <property type="evidence" value="ECO:0007669"/>
    <property type="project" value="InterPro"/>
</dbReference>
<dbReference type="Gene3D" id="3.40.50.10610">
    <property type="entry name" value="ABC-type transport auxiliary lipoprotein component"/>
    <property type="match status" value="1"/>
</dbReference>
<feature type="chain" id="PRO_5012168908" evidence="1">
    <location>
        <begin position="22"/>
        <end position="420"/>
    </location>
</feature>
<dbReference type="OrthoDB" id="5614584at2"/>
<feature type="signal peptide" evidence="1">
    <location>
        <begin position="1"/>
        <end position="21"/>
    </location>
</feature>
<proteinExistence type="predicted"/>
<evidence type="ECO:0000313" key="2">
    <source>
        <dbReference type="EMBL" id="ARU59146.1"/>
    </source>
</evidence>
<dbReference type="InterPro" id="IPR005534">
    <property type="entry name" value="Curli_assmbl/transp-comp_CsgG"/>
</dbReference>
<dbReference type="Pfam" id="PF03783">
    <property type="entry name" value="CsgG"/>
    <property type="match status" value="1"/>
</dbReference>
<evidence type="ECO:0000313" key="3">
    <source>
        <dbReference type="Proteomes" id="UP000196027"/>
    </source>
</evidence>
<gene>
    <name evidence="2" type="ORF">OLMES_5162</name>
</gene>